<keyword evidence="2" id="KW-1185">Reference proteome</keyword>
<dbReference type="PANTHER" id="PTHR33710">
    <property type="entry name" value="BNAC02G09200D PROTEIN"/>
    <property type="match status" value="1"/>
</dbReference>
<dbReference type="AlphaFoldDB" id="U5CXV5"/>
<dbReference type="Proteomes" id="UP000017836">
    <property type="component" value="Unassembled WGS sequence"/>
</dbReference>
<protein>
    <submittedName>
        <fullName evidence="1">Uncharacterized protein</fullName>
    </submittedName>
</protein>
<evidence type="ECO:0000313" key="2">
    <source>
        <dbReference type="Proteomes" id="UP000017836"/>
    </source>
</evidence>
<reference evidence="2" key="1">
    <citation type="journal article" date="2013" name="Science">
        <title>The Amborella genome and the evolution of flowering plants.</title>
        <authorList>
            <consortium name="Amborella Genome Project"/>
        </authorList>
    </citation>
    <scope>NUCLEOTIDE SEQUENCE [LARGE SCALE GENOMIC DNA]</scope>
</reference>
<dbReference type="Gene3D" id="3.60.10.10">
    <property type="entry name" value="Endonuclease/exonuclease/phosphatase"/>
    <property type="match status" value="1"/>
</dbReference>
<accession>U5CXV5</accession>
<gene>
    <name evidence="1" type="ORF">AMTR_s00914p00003170</name>
</gene>
<name>U5CXV5_AMBTC</name>
<organism evidence="1 2">
    <name type="scientific">Amborella trichopoda</name>
    <dbReference type="NCBI Taxonomy" id="13333"/>
    <lineage>
        <taxon>Eukaryota</taxon>
        <taxon>Viridiplantae</taxon>
        <taxon>Streptophyta</taxon>
        <taxon>Embryophyta</taxon>
        <taxon>Tracheophyta</taxon>
        <taxon>Spermatophyta</taxon>
        <taxon>Magnoliopsida</taxon>
        <taxon>Amborellales</taxon>
        <taxon>Amborellaceae</taxon>
        <taxon>Amborella</taxon>
    </lineage>
</organism>
<dbReference type="EMBL" id="KI394246">
    <property type="protein sequence ID" value="ERN04466.1"/>
    <property type="molecule type" value="Genomic_DNA"/>
</dbReference>
<dbReference type="SUPFAM" id="SSF56219">
    <property type="entry name" value="DNase I-like"/>
    <property type="match status" value="1"/>
</dbReference>
<dbReference type="STRING" id="13333.U5CXV5"/>
<sequence length="118" mass="13344">MGVAGHPWVVLGYFNTVRYQAEKVGGNCISLSRLLDVNSCFDDCRLVDCQASGNFRYWSNHQDEDDRIFCRLDRVLVNVEFIRNSSNSCCLTLLPGSRRVTLLLAVPGLGMKEFKPRV</sequence>
<evidence type="ECO:0000313" key="1">
    <source>
        <dbReference type="EMBL" id="ERN04466.1"/>
    </source>
</evidence>
<proteinExistence type="predicted"/>
<dbReference type="InterPro" id="IPR036691">
    <property type="entry name" value="Endo/exonu/phosph_ase_sf"/>
</dbReference>
<dbReference type="HOGENOM" id="CLU_2076298_0_0_1"/>
<dbReference type="PANTHER" id="PTHR33710:SF64">
    <property type="entry name" value="ENDONUCLEASE_EXONUCLEASE_PHOSPHATASE DOMAIN-CONTAINING PROTEIN"/>
    <property type="match status" value="1"/>
</dbReference>
<dbReference type="Gramene" id="ERN04466">
    <property type="protein sequence ID" value="ERN04466"/>
    <property type="gene ID" value="AMTR_s00914p00003170"/>
</dbReference>